<evidence type="ECO:0000313" key="2">
    <source>
        <dbReference type="Proteomes" id="UP000010077"/>
    </source>
</evidence>
<gene>
    <name evidence="1" type="ORF">A1OE_47</name>
</gene>
<dbReference type="STRING" id="1193729.A1OE_47"/>
<accession>K7ZC36</accession>
<dbReference type="Proteomes" id="UP000010077">
    <property type="component" value="Chromosome"/>
</dbReference>
<proteinExistence type="predicted"/>
<reference evidence="1 2" key="1">
    <citation type="journal article" date="2012" name="Proc. Natl. Acad. Sci. U.S.A.">
        <title>Genome streamlining and chemical defense in a coral reef symbiosis.</title>
        <authorList>
            <person name="Kwan J.C."/>
            <person name="Donia M.S."/>
            <person name="Han A.W."/>
            <person name="Hirose E."/>
            <person name="Haygood M.G."/>
            <person name="Schmidt E.W."/>
        </authorList>
    </citation>
    <scope>NUCLEOTIDE SEQUENCE [LARGE SCALE GENOMIC DNA]</scope>
    <source>
        <strain evidence="1 2">L2</strain>
    </source>
</reference>
<evidence type="ECO:0000313" key="1">
    <source>
        <dbReference type="EMBL" id="AFX98261.1"/>
    </source>
</evidence>
<dbReference type="AlphaFoldDB" id="K7ZC36"/>
<dbReference type="KEGG" id="thal:A1OE_47"/>
<dbReference type="HOGENOM" id="CLU_3306430_0_0_5"/>
<protein>
    <submittedName>
        <fullName evidence="1">Uncharacterized protein</fullName>
    </submittedName>
</protein>
<name>K7ZC36_9PROT</name>
<sequence>MIIKYKKILKATGEDRKIFSSIFYKYKNTKFMTNNFNLI</sequence>
<organism evidence="1 2">
    <name type="scientific">Candidatus Endolissoclinum faulkneri L2</name>
    <dbReference type="NCBI Taxonomy" id="1193729"/>
    <lineage>
        <taxon>Bacteria</taxon>
        <taxon>Pseudomonadati</taxon>
        <taxon>Pseudomonadota</taxon>
        <taxon>Alphaproteobacteria</taxon>
        <taxon>Rhodospirillales</taxon>
        <taxon>Rhodospirillaceae</taxon>
        <taxon>Candidatus Endolissoclinum</taxon>
    </lineage>
</organism>
<dbReference type="EMBL" id="CP003539">
    <property type="protein sequence ID" value="AFX98261.1"/>
    <property type="molecule type" value="Genomic_DNA"/>
</dbReference>
<keyword evidence="2" id="KW-1185">Reference proteome</keyword>